<keyword evidence="6" id="KW-1185">Reference proteome</keyword>
<dbReference type="InterPro" id="IPR052359">
    <property type="entry name" value="HTH-type_reg/antitoxin"/>
</dbReference>
<reference evidence="5 6" key="1">
    <citation type="submission" date="2014-04" db="EMBL/GenBank/DDBJ databases">
        <title>A comprehensive comparison of genomes of Erythrobacter spp. strains.</title>
        <authorList>
            <person name="Zheng Q."/>
        </authorList>
    </citation>
    <scope>NUCLEOTIDE SEQUENCE [LARGE SCALE GENOMIC DNA]</scope>
    <source>
        <strain evidence="5 6">DSM 6997</strain>
    </source>
</reference>
<evidence type="ECO:0000313" key="5">
    <source>
        <dbReference type="EMBL" id="KEO89754.1"/>
    </source>
</evidence>
<dbReference type="Gene3D" id="1.10.260.40">
    <property type="entry name" value="lambda repressor-like DNA-binding domains"/>
    <property type="match status" value="1"/>
</dbReference>
<dbReference type="STRING" id="1044.EH31_11395"/>
<evidence type="ECO:0000256" key="2">
    <source>
        <dbReference type="ARBA" id="ARBA00023125"/>
    </source>
</evidence>
<dbReference type="SUPFAM" id="SSF47413">
    <property type="entry name" value="lambda repressor-like DNA-binding domains"/>
    <property type="match status" value="1"/>
</dbReference>
<keyword evidence="2 5" id="KW-0238">DNA-binding</keyword>
<evidence type="ECO:0000259" key="4">
    <source>
        <dbReference type="PROSITE" id="PS50943"/>
    </source>
</evidence>
<evidence type="ECO:0000313" key="6">
    <source>
        <dbReference type="Proteomes" id="UP000027647"/>
    </source>
</evidence>
<dbReference type="InterPro" id="IPR010982">
    <property type="entry name" value="Lambda_DNA-bd_dom_sf"/>
</dbReference>
<keyword evidence="1" id="KW-0805">Transcription regulation</keyword>
<evidence type="ECO:0000256" key="3">
    <source>
        <dbReference type="ARBA" id="ARBA00023163"/>
    </source>
</evidence>
<keyword evidence="3" id="KW-0804">Transcription</keyword>
<feature type="domain" description="HTH cro/C1-type" evidence="4">
    <location>
        <begin position="54"/>
        <end position="98"/>
    </location>
</feature>
<accession>A0A074M8K9</accession>
<protein>
    <submittedName>
        <fullName evidence="5">DNA-binding protein</fullName>
    </submittedName>
</protein>
<dbReference type="PROSITE" id="PS50943">
    <property type="entry name" value="HTH_CROC1"/>
    <property type="match status" value="1"/>
</dbReference>
<dbReference type="RefSeq" id="WP_034960322.1">
    <property type="nucleotide sequence ID" value="NZ_JMIW01000004.1"/>
</dbReference>
<name>A0A074M8K9_ERYLO</name>
<gene>
    <name evidence="5" type="ORF">EH31_11395</name>
</gene>
<evidence type="ECO:0000256" key="1">
    <source>
        <dbReference type="ARBA" id="ARBA00023015"/>
    </source>
</evidence>
<dbReference type="EMBL" id="JMIW01000004">
    <property type="protein sequence ID" value="KEO89754.1"/>
    <property type="molecule type" value="Genomic_DNA"/>
</dbReference>
<dbReference type="GO" id="GO:0003677">
    <property type="term" value="F:DNA binding"/>
    <property type="evidence" value="ECO:0007669"/>
    <property type="project" value="UniProtKB-KW"/>
</dbReference>
<dbReference type="eggNOG" id="COG2944">
    <property type="taxonomic scope" value="Bacteria"/>
</dbReference>
<dbReference type="InterPro" id="IPR001387">
    <property type="entry name" value="Cro/C1-type_HTH"/>
</dbReference>
<dbReference type="PANTHER" id="PTHR36511">
    <property type="entry name" value="MERR FAMILY BACTERIAL REGULATORY PROTEIN"/>
    <property type="match status" value="1"/>
</dbReference>
<dbReference type="OrthoDB" id="9799384at2"/>
<organism evidence="5 6">
    <name type="scientific">Erythrobacter longus</name>
    <dbReference type="NCBI Taxonomy" id="1044"/>
    <lineage>
        <taxon>Bacteria</taxon>
        <taxon>Pseudomonadati</taxon>
        <taxon>Pseudomonadota</taxon>
        <taxon>Alphaproteobacteria</taxon>
        <taxon>Sphingomonadales</taxon>
        <taxon>Erythrobacteraceae</taxon>
        <taxon>Erythrobacter/Porphyrobacter group</taxon>
        <taxon>Erythrobacter</taxon>
    </lineage>
</organism>
<sequence>MSKAKAKTYKSEAMAAVHEMMEGLHDTGSIDRRTMREFDEACLTPAPVLSPDEIKAIREAEHVSQPVFARYLNVSKNLVSDWERGAKKPGGPALRLLSIIQRNGLDAVA</sequence>
<dbReference type="AlphaFoldDB" id="A0A074M8K9"/>
<proteinExistence type="predicted"/>
<comment type="caution">
    <text evidence="5">The sequence shown here is derived from an EMBL/GenBank/DDBJ whole genome shotgun (WGS) entry which is preliminary data.</text>
</comment>
<dbReference type="PANTHER" id="PTHR36511:SF3">
    <property type="entry name" value="ANTITOXIN HIGA-2"/>
    <property type="match status" value="1"/>
</dbReference>
<dbReference type="Proteomes" id="UP000027647">
    <property type="component" value="Unassembled WGS sequence"/>
</dbReference>
<dbReference type="CDD" id="cd00093">
    <property type="entry name" value="HTH_XRE"/>
    <property type="match status" value="1"/>
</dbReference>
<dbReference type="Pfam" id="PF01381">
    <property type="entry name" value="HTH_3"/>
    <property type="match status" value="1"/>
</dbReference>